<accession>A0A9X1WPA0</accession>
<dbReference type="GO" id="GO:0016998">
    <property type="term" value="P:cell wall macromolecule catabolic process"/>
    <property type="evidence" value="ECO:0007669"/>
    <property type="project" value="InterPro"/>
</dbReference>
<reference evidence="5" key="1">
    <citation type="submission" date="2022-04" db="EMBL/GenBank/DDBJ databases">
        <title>Paenibacillus mangrovi sp. nov., a novel endophytic bacterium isolated from bark of Kandelia candel.</title>
        <authorList>
            <person name="Tuo L."/>
        </authorList>
    </citation>
    <scope>NUCLEOTIDE SEQUENCE</scope>
    <source>
        <strain evidence="5">KQZ6P-2</strain>
    </source>
</reference>
<dbReference type="GO" id="GO:0003796">
    <property type="term" value="F:lysozyme activity"/>
    <property type="evidence" value="ECO:0007669"/>
    <property type="project" value="InterPro"/>
</dbReference>
<keyword evidence="6" id="KW-1185">Reference proteome</keyword>
<dbReference type="Pfam" id="PF01183">
    <property type="entry name" value="Glyco_hydro_25"/>
    <property type="match status" value="1"/>
</dbReference>
<dbReference type="InterPro" id="IPR018077">
    <property type="entry name" value="Glyco_hydro_fam25_subgr"/>
</dbReference>
<comment type="caution">
    <text evidence="5">The sequence shown here is derived from an EMBL/GenBank/DDBJ whole genome shotgun (WGS) entry which is preliminary data.</text>
</comment>
<dbReference type="RefSeq" id="WP_244725354.1">
    <property type="nucleotide sequence ID" value="NZ_JALIRP010000004.1"/>
</dbReference>
<keyword evidence="4" id="KW-0175">Coiled coil</keyword>
<dbReference type="EMBL" id="JALIRP010000004">
    <property type="protein sequence ID" value="MCJ8012563.1"/>
    <property type="molecule type" value="Genomic_DNA"/>
</dbReference>
<dbReference type="GO" id="GO:0009253">
    <property type="term" value="P:peptidoglycan catabolic process"/>
    <property type="evidence" value="ECO:0007669"/>
    <property type="project" value="InterPro"/>
</dbReference>
<keyword evidence="3" id="KW-0326">Glycosidase</keyword>
<dbReference type="AlphaFoldDB" id="A0A9X1WPA0"/>
<protein>
    <submittedName>
        <fullName evidence="5">Glycoside hydrolase family 25 protein</fullName>
    </submittedName>
</protein>
<feature type="coiled-coil region" evidence="4">
    <location>
        <begin position="280"/>
        <end position="307"/>
    </location>
</feature>
<organism evidence="5 6">
    <name type="scientific">Paenibacillus mangrovi</name>
    <dbReference type="NCBI Taxonomy" id="2931978"/>
    <lineage>
        <taxon>Bacteria</taxon>
        <taxon>Bacillati</taxon>
        <taxon>Bacillota</taxon>
        <taxon>Bacilli</taxon>
        <taxon>Bacillales</taxon>
        <taxon>Paenibacillaceae</taxon>
        <taxon>Paenibacillus</taxon>
    </lineage>
</organism>
<dbReference type="InterPro" id="IPR002053">
    <property type="entry name" value="Glyco_hydro_25"/>
</dbReference>
<evidence type="ECO:0000313" key="5">
    <source>
        <dbReference type="EMBL" id="MCJ8012563.1"/>
    </source>
</evidence>
<sequence length="307" mass="33746">MQSRRQGNAQGIDVSHHQGVIDWPKVASAGISFVLIKATQNSMDPMFLSNVKGAKAAGLLVGAYHYMDDSVTTADKAKVAAQMFYNAIQAAGGSALFDLPFVLDYESNKNGLSKAVLSANAKAYLEEINRLTGAIPMLYTYPSFIGNFSGLSDYPLWISRYSNQAPADASGWNSWNFWQYSDGKSGGVLPNGSRMIPGIAGGVDLNEFDGTIDQLRQRYGKKQTRKDDVKMSETNSDINQVSPWAADAWKEATDHKYFDGSRPGAPMTREEAAIVVNRLRKNLLALIQSIAEDVSDLEQRMQDIERK</sequence>
<comment type="similarity">
    <text evidence="1">Belongs to the glycosyl hydrolase 25 family.</text>
</comment>
<dbReference type="CDD" id="cd00599">
    <property type="entry name" value="GH25_muramidase"/>
    <property type="match status" value="1"/>
</dbReference>
<proteinExistence type="inferred from homology"/>
<dbReference type="Proteomes" id="UP001139347">
    <property type="component" value="Unassembled WGS sequence"/>
</dbReference>
<dbReference type="PROSITE" id="PS51904">
    <property type="entry name" value="GLYCOSYL_HYDROL_F25_2"/>
    <property type="match status" value="1"/>
</dbReference>
<evidence type="ECO:0000256" key="2">
    <source>
        <dbReference type="ARBA" id="ARBA00022801"/>
    </source>
</evidence>
<dbReference type="Gene3D" id="3.20.20.80">
    <property type="entry name" value="Glycosidases"/>
    <property type="match status" value="1"/>
</dbReference>
<dbReference type="PANTHER" id="PTHR34135">
    <property type="entry name" value="LYSOZYME"/>
    <property type="match status" value="1"/>
</dbReference>
<evidence type="ECO:0000256" key="4">
    <source>
        <dbReference type="SAM" id="Coils"/>
    </source>
</evidence>
<evidence type="ECO:0000256" key="1">
    <source>
        <dbReference type="ARBA" id="ARBA00010646"/>
    </source>
</evidence>
<dbReference type="PANTHER" id="PTHR34135:SF2">
    <property type="entry name" value="LYSOZYME"/>
    <property type="match status" value="1"/>
</dbReference>
<dbReference type="GO" id="GO:0016052">
    <property type="term" value="P:carbohydrate catabolic process"/>
    <property type="evidence" value="ECO:0007669"/>
    <property type="project" value="TreeGrafter"/>
</dbReference>
<evidence type="ECO:0000313" key="6">
    <source>
        <dbReference type="Proteomes" id="UP001139347"/>
    </source>
</evidence>
<dbReference type="SMART" id="SM00641">
    <property type="entry name" value="Glyco_25"/>
    <property type="match status" value="1"/>
</dbReference>
<gene>
    <name evidence="5" type="ORF">MUG84_12560</name>
</gene>
<name>A0A9X1WPA0_9BACL</name>
<dbReference type="InterPro" id="IPR017853">
    <property type="entry name" value="GH"/>
</dbReference>
<dbReference type="SUPFAM" id="SSF51445">
    <property type="entry name" value="(Trans)glycosidases"/>
    <property type="match status" value="1"/>
</dbReference>
<evidence type="ECO:0000256" key="3">
    <source>
        <dbReference type="ARBA" id="ARBA00023295"/>
    </source>
</evidence>
<keyword evidence="2 5" id="KW-0378">Hydrolase</keyword>